<name>A0AAD5XYN6_9FUNG</name>
<evidence type="ECO:0000313" key="7">
    <source>
        <dbReference type="EMBL" id="KAJ3216596.1"/>
    </source>
</evidence>
<dbReference type="GO" id="GO:0070286">
    <property type="term" value="P:axonemal dynein complex assembly"/>
    <property type="evidence" value="ECO:0007669"/>
    <property type="project" value="InterPro"/>
</dbReference>
<organism evidence="7 8">
    <name type="scientific">Clydaea vesicula</name>
    <dbReference type="NCBI Taxonomy" id="447962"/>
    <lineage>
        <taxon>Eukaryota</taxon>
        <taxon>Fungi</taxon>
        <taxon>Fungi incertae sedis</taxon>
        <taxon>Chytridiomycota</taxon>
        <taxon>Chytridiomycota incertae sedis</taxon>
        <taxon>Chytridiomycetes</taxon>
        <taxon>Lobulomycetales</taxon>
        <taxon>Lobulomycetaceae</taxon>
        <taxon>Clydaea</taxon>
    </lineage>
</organism>
<dbReference type="PANTHER" id="PTHR22118:SF14">
    <property type="entry name" value="DYNEIN AXONEMAL ASSEMBLY FACTOR 3"/>
    <property type="match status" value="1"/>
</dbReference>
<dbReference type="AlphaFoldDB" id="A0AAD5XYN6"/>
<reference evidence="7" key="1">
    <citation type="submission" date="2020-05" db="EMBL/GenBank/DDBJ databases">
        <title>Phylogenomic resolution of chytrid fungi.</title>
        <authorList>
            <person name="Stajich J.E."/>
            <person name="Amses K."/>
            <person name="Simmons R."/>
            <person name="Seto K."/>
            <person name="Myers J."/>
            <person name="Bonds A."/>
            <person name="Quandt C.A."/>
            <person name="Barry K."/>
            <person name="Liu P."/>
            <person name="Grigoriev I."/>
            <person name="Longcore J.E."/>
            <person name="James T.Y."/>
        </authorList>
    </citation>
    <scope>NUCLEOTIDE SEQUENCE</scope>
    <source>
        <strain evidence="7">JEL0476</strain>
    </source>
</reference>
<dbReference type="InterPro" id="IPR027974">
    <property type="entry name" value="DUF4470"/>
</dbReference>
<proteinExistence type="inferred from homology"/>
<dbReference type="Proteomes" id="UP001211065">
    <property type="component" value="Unassembled WGS sequence"/>
</dbReference>
<evidence type="ECO:0000256" key="1">
    <source>
        <dbReference type="ARBA" id="ARBA00004496"/>
    </source>
</evidence>
<comment type="subcellular location">
    <subcellularLocation>
        <location evidence="1">Cytoplasm</location>
    </subcellularLocation>
</comment>
<comment type="similarity">
    <text evidence="2">Belongs to the DNAAF3 family.</text>
</comment>
<evidence type="ECO:0000256" key="3">
    <source>
        <dbReference type="ARBA" id="ARBA00022490"/>
    </source>
</evidence>
<keyword evidence="3" id="KW-0963">Cytoplasm</keyword>
<gene>
    <name evidence="7" type="primary">DNAAF3</name>
    <name evidence="7" type="ORF">HK099_005816</name>
</gene>
<dbReference type="EMBL" id="JADGJW010000470">
    <property type="protein sequence ID" value="KAJ3216596.1"/>
    <property type="molecule type" value="Genomic_DNA"/>
</dbReference>
<evidence type="ECO:0000313" key="8">
    <source>
        <dbReference type="Proteomes" id="UP001211065"/>
    </source>
</evidence>
<sequence length="376" mass="43525">MNGMGSVPLYGSSPAIDLIDDEQMQTISEIVDAETVDAESYSFLLIGSVDGRHVIKTLARSQTRSKDVNITSSLSNVECLNLFLDVYGNLKVAEKTKNYIETAANDLTRLVTDQTGPLSNVINFENLRFRERDDLEFVFKYWKDRKPFHIEQFFDQRLRSFYGLRYDSRENVVDWDYNMNLKEQKNGITVPKWGYFSDIVSGPFYSFSVESDNKELFKTGNDIHKHLSQEVAEFNILSYIKVLNPYEELEDDKIKDHKDAKPITKQLPFKPMFKINFLPCDINLNLKKNKRKYIKKYSKIFLSNSLAHNLVHLEELLKDDGKIIVETAKVALEFNTEQKREFIKKLVELGDSSGLKLEKIQGGKLELLNNLVFIKK</sequence>
<dbReference type="GO" id="GO:0044458">
    <property type="term" value="P:motile cilium assembly"/>
    <property type="evidence" value="ECO:0007669"/>
    <property type="project" value="TreeGrafter"/>
</dbReference>
<evidence type="ECO:0000259" key="6">
    <source>
        <dbReference type="Pfam" id="PF14740"/>
    </source>
</evidence>
<dbReference type="InterPro" id="IPR028235">
    <property type="entry name" value="DNAAF3_C"/>
</dbReference>
<comment type="caution">
    <text evidence="7">The sequence shown here is derived from an EMBL/GenBank/DDBJ whole genome shotgun (WGS) entry which is preliminary data.</text>
</comment>
<accession>A0AAD5XYN6</accession>
<evidence type="ECO:0000256" key="2">
    <source>
        <dbReference type="ARBA" id="ARBA00010449"/>
    </source>
</evidence>
<dbReference type="Pfam" id="PF14737">
    <property type="entry name" value="DUF4470"/>
    <property type="match status" value="1"/>
</dbReference>
<dbReference type="GO" id="GO:0005737">
    <property type="term" value="C:cytoplasm"/>
    <property type="evidence" value="ECO:0007669"/>
    <property type="project" value="UniProtKB-SubCell"/>
</dbReference>
<dbReference type="InterPro" id="IPR039304">
    <property type="entry name" value="DNAAF3"/>
</dbReference>
<evidence type="ECO:0000259" key="5">
    <source>
        <dbReference type="Pfam" id="PF14737"/>
    </source>
</evidence>
<protein>
    <submittedName>
        <fullName evidence="7">Dynein assembly factor 3, axonemal</fullName>
    </submittedName>
</protein>
<feature type="domain" description="DUF4470" evidence="5">
    <location>
        <begin position="10"/>
        <end position="78"/>
    </location>
</feature>
<feature type="domain" description="Dynein assembly factor 3 C-terminal" evidence="6">
    <location>
        <begin position="185"/>
        <end position="356"/>
    </location>
</feature>
<evidence type="ECO:0000256" key="4">
    <source>
        <dbReference type="ARBA" id="ARBA00022794"/>
    </source>
</evidence>
<keyword evidence="4" id="KW-0970">Cilium biogenesis/degradation</keyword>
<keyword evidence="8" id="KW-1185">Reference proteome</keyword>
<dbReference type="PANTHER" id="PTHR22118">
    <property type="entry name" value="DYNEIN ASSEMBLY FACTOR 3, AXONEMAL"/>
    <property type="match status" value="1"/>
</dbReference>
<dbReference type="Pfam" id="PF14740">
    <property type="entry name" value="DUF4471"/>
    <property type="match status" value="1"/>
</dbReference>